<accession>A0A8S3XXN7</accession>
<name>A0A8S3XXN7_PARAO</name>
<keyword evidence="3" id="KW-1185">Reference proteome</keyword>
<organism evidence="2 3">
    <name type="scientific">Parnassius apollo</name>
    <name type="common">Apollo butterfly</name>
    <name type="synonym">Papilio apollo</name>
    <dbReference type="NCBI Taxonomy" id="110799"/>
    <lineage>
        <taxon>Eukaryota</taxon>
        <taxon>Metazoa</taxon>
        <taxon>Ecdysozoa</taxon>
        <taxon>Arthropoda</taxon>
        <taxon>Hexapoda</taxon>
        <taxon>Insecta</taxon>
        <taxon>Pterygota</taxon>
        <taxon>Neoptera</taxon>
        <taxon>Endopterygota</taxon>
        <taxon>Lepidoptera</taxon>
        <taxon>Glossata</taxon>
        <taxon>Ditrysia</taxon>
        <taxon>Papilionoidea</taxon>
        <taxon>Papilionidae</taxon>
        <taxon>Parnassiinae</taxon>
        <taxon>Parnassini</taxon>
        <taxon>Parnassius</taxon>
        <taxon>Parnassius</taxon>
    </lineage>
</organism>
<evidence type="ECO:0000313" key="3">
    <source>
        <dbReference type="Proteomes" id="UP000691718"/>
    </source>
</evidence>
<dbReference type="Proteomes" id="UP000691718">
    <property type="component" value="Unassembled WGS sequence"/>
</dbReference>
<dbReference type="EMBL" id="CAJQZP010001367">
    <property type="protein sequence ID" value="CAG5041801.1"/>
    <property type="molecule type" value="Genomic_DNA"/>
</dbReference>
<gene>
    <name evidence="2" type="ORF">PAPOLLO_LOCUS22251</name>
</gene>
<dbReference type="OrthoDB" id="2194416at2759"/>
<feature type="region of interest" description="Disordered" evidence="1">
    <location>
        <begin position="1"/>
        <end position="25"/>
    </location>
</feature>
<sequence length="185" mass="20751">MAENALPQAEQPAHVDAAVNTPVQVDSNDDGVDQELELEQMRSTLKDSKFIRYKSRCGNAQYASRQSTATSPNSLKISESGIVFGAALAVCRIIGAKLSTAGRATGQISYIPAWRIRIEEHIAKSRALIGRLICFRLANNRPRILLTSRMKLAGTNVSFVLSHYVLPYLIQFVKNRYLRRFFYFL</sequence>
<comment type="caution">
    <text evidence="2">The sequence shown here is derived from an EMBL/GenBank/DDBJ whole genome shotgun (WGS) entry which is preliminary data.</text>
</comment>
<proteinExistence type="predicted"/>
<dbReference type="AlphaFoldDB" id="A0A8S3XXN7"/>
<evidence type="ECO:0000313" key="2">
    <source>
        <dbReference type="EMBL" id="CAG5041801.1"/>
    </source>
</evidence>
<protein>
    <submittedName>
        <fullName evidence="2">(apollo) hypothetical protein</fullName>
    </submittedName>
</protein>
<evidence type="ECO:0000256" key="1">
    <source>
        <dbReference type="SAM" id="MobiDB-lite"/>
    </source>
</evidence>
<reference evidence="2" key="1">
    <citation type="submission" date="2021-04" db="EMBL/GenBank/DDBJ databases">
        <authorList>
            <person name="Tunstrom K."/>
        </authorList>
    </citation>
    <scope>NUCLEOTIDE SEQUENCE</scope>
</reference>